<keyword evidence="1" id="KW-0479">Metal-binding</keyword>
<dbReference type="InterPro" id="IPR026575">
    <property type="entry name" value="GpdQ/CpdA-like"/>
</dbReference>
<dbReference type="AlphaFoldDB" id="A0A231GV06"/>
<evidence type="ECO:0000256" key="3">
    <source>
        <dbReference type="ARBA" id="ARBA00023004"/>
    </source>
</evidence>
<gene>
    <name evidence="6" type="primary">cpdA_5</name>
    <name evidence="6" type="ORF">B7C42_07574</name>
</gene>
<dbReference type="Gene3D" id="3.60.21.10">
    <property type="match status" value="1"/>
</dbReference>
<accession>A0A231GV06</accession>
<dbReference type="CDD" id="cd07402">
    <property type="entry name" value="MPP_GpdQ"/>
    <property type="match status" value="1"/>
</dbReference>
<evidence type="ECO:0000256" key="1">
    <source>
        <dbReference type="ARBA" id="ARBA00022723"/>
    </source>
</evidence>
<dbReference type="PANTHER" id="PTHR42988">
    <property type="entry name" value="PHOSPHOHYDROLASE"/>
    <property type="match status" value="1"/>
</dbReference>
<dbReference type="PANTHER" id="PTHR42988:SF2">
    <property type="entry name" value="CYCLIC NUCLEOTIDE PHOSPHODIESTERASE CBUA0032-RELATED"/>
    <property type="match status" value="1"/>
</dbReference>
<evidence type="ECO:0000256" key="4">
    <source>
        <dbReference type="ARBA" id="ARBA00025742"/>
    </source>
</evidence>
<organism evidence="6 7">
    <name type="scientific">Nocardia cerradoensis</name>
    <dbReference type="NCBI Taxonomy" id="85688"/>
    <lineage>
        <taxon>Bacteria</taxon>
        <taxon>Bacillati</taxon>
        <taxon>Actinomycetota</taxon>
        <taxon>Actinomycetes</taxon>
        <taxon>Mycobacteriales</taxon>
        <taxon>Nocardiaceae</taxon>
        <taxon>Nocardia</taxon>
    </lineage>
</organism>
<evidence type="ECO:0000256" key="2">
    <source>
        <dbReference type="ARBA" id="ARBA00022801"/>
    </source>
</evidence>
<evidence type="ECO:0000313" key="7">
    <source>
        <dbReference type="Proteomes" id="UP000215506"/>
    </source>
</evidence>
<sequence length="259" mass="27537">MLVAHLSDPHLRSDALASGPAAALHTALGRVLAVDPRPDCVVITGDLVEFGHDNAYDQLRELTVRFPIPVYLVAGNHDDPAVIRKIFADTSLLGGAQDTHYVVDHDRFSVIVLDSKHPGGPGGLLGDQQLAWLDESLSTRREVPVFVALHHPPVAVGIPFLDGMRLADGAKLAEVVSRYPNVARVLAGHVHRPIHAPFAGTSVSVAPSTFRQTSLTLRADRQIGYLDDPTGFLLHVGTEDGIATHTVPVSGATALIGAL</sequence>
<dbReference type="SUPFAM" id="SSF56300">
    <property type="entry name" value="Metallo-dependent phosphatases"/>
    <property type="match status" value="1"/>
</dbReference>
<comment type="similarity">
    <text evidence="4">Belongs to the cyclic nucleotide phosphodiesterase class-III family.</text>
</comment>
<dbReference type="EMBL" id="NGAF01000033">
    <property type="protein sequence ID" value="OXR40408.1"/>
    <property type="molecule type" value="Genomic_DNA"/>
</dbReference>
<keyword evidence="2 6" id="KW-0378">Hydrolase</keyword>
<dbReference type="InterPro" id="IPR004843">
    <property type="entry name" value="Calcineurin-like_PHP"/>
</dbReference>
<dbReference type="InterPro" id="IPR050884">
    <property type="entry name" value="CNP_phosphodiesterase-III"/>
</dbReference>
<evidence type="ECO:0000313" key="6">
    <source>
        <dbReference type="EMBL" id="OXR40408.1"/>
    </source>
</evidence>
<keyword evidence="7" id="KW-1185">Reference proteome</keyword>
<dbReference type="EC" id="3.1.4.53" evidence="6"/>
<dbReference type="Proteomes" id="UP000215506">
    <property type="component" value="Unassembled WGS sequence"/>
</dbReference>
<evidence type="ECO:0000259" key="5">
    <source>
        <dbReference type="Pfam" id="PF00149"/>
    </source>
</evidence>
<dbReference type="RefSeq" id="WP_039782156.1">
    <property type="nucleotide sequence ID" value="NZ_JAAXOR010000001.1"/>
</dbReference>
<dbReference type="Pfam" id="PF00149">
    <property type="entry name" value="Metallophos"/>
    <property type="match status" value="1"/>
</dbReference>
<dbReference type="GO" id="GO:0004115">
    <property type="term" value="F:3',5'-cyclic-AMP phosphodiesterase activity"/>
    <property type="evidence" value="ECO:0007669"/>
    <property type="project" value="UniProtKB-EC"/>
</dbReference>
<dbReference type="InterPro" id="IPR029052">
    <property type="entry name" value="Metallo-depent_PP-like"/>
</dbReference>
<protein>
    <submittedName>
        <fullName evidence="6">3',5'-cyclic adenosine monophosphate phosphodiesterase CpdA</fullName>
        <ecNumber evidence="6">3.1.4.53</ecNumber>
    </submittedName>
</protein>
<dbReference type="GO" id="GO:0046872">
    <property type="term" value="F:metal ion binding"/>
    <property type="evidence" value="ECO:0007669"/>
    <property type="project" value="UniProtKB-KW"/>
</dbReference>
<keyword evidence="3" id="KW-0408">Iron</keyword>
<name>A0A231GV06_9NOCA</name>
<reference evidence="6 7" key="1">
    <citation type="submission" date="2017-07" db="EMBL/GenBank/DDBJ databases">
        <title>First draft Genome Sequence of Nocardia cerradoensis isolated from human infection.</title>
        <authorList>
            <person name="Carrasco G."/>
        </authorList>
    </citation>
    <scope>NUCLEOTIDE SEQUENCE [LARGE SCALE GENOMIC DNA]</scope>
    <source>
        <strain evidence="6 7">CNM20130759</strain>
    </source>
</reference>
<proteinExistence type="inferred from homology"/>
<feature type="domain" description="Calcineurin-like phosphoesterase" evidence="5">
    <location>
        <begin position="1"/>
        <end position="193"/>
    </location>
</feature>
<comment type="caution">
    <text evidence="6">The sequence shown here is derived from an EMBL/GenBank/DDBJ whole genome shotgun (WGS) entry which is preliminary data.</text>
</comment>